<evidence type="ECO:0000256" key="12">
    <source>
        <dbReference type="ARBA" id="ARBA00047615"/>
    </source>
</evidence>
<dbReference type="EC" id="2.7.4.25" evidence="15"/>
<dbReference type="PANTHER" id="PTHR21299">
    <property type="entry name" value="CYTIDYLATE KINASE/PANTOATE-BETA-ALANINE LIGASE"/>
    <property type="match status" value="1"/>
</dbReference>
<reference evidence="17" key="1">
    <citation type="journal article" date="2022" name="Genome Biol. Evol.">
        <title>A New Gene Family Diagnostic for Intracellular Biomineralization of Amorphous Ca Carbonates by Cyanobacteria.</title>
        <authorList>
            <person name="Benzerara K."/>
            <person name="Duprat E."/>
            <person name="Bitard-Feildel T."/>
            <person name="Caumes G."/>
            <person name="Cassier-Chauvat C."/>
            <person name="Chauvat F."/>
            <person name="Dezi M."/>
            <person name="Diop S.I."/>
            <person name="Gaschignard G."/>
            <person name="Gorgen S."/>
            <person name="Gugger M."/>
            <person name="Lopez-Garcia P."/>
            <person name="Millet M."/>
            <person name="Skouri-Panet F."/>
            <person name="Moreira D."/>
            <person name="Callebaut I."/>
        </authorList>
    </citation>
    <scope>NUCLEOTIDE SEQUENCE</scope>
    <source>
        <strain evidence="17">G9</strain>
    </source>
</reference>
<dbReference type="CDD" id="cd02020">
    <property type="entry name" value="CMPK"/>
    <property type="match status" value="1"/>
</dbReference>
<dbReference type="HAMAP" id="MF_00238">
    <property type="entry name" value="Cytidyl_kinase_type1"/>
    <property type="match status" value="1"/>
</dbReference>
<keyword evidence="18" id="KW-1185">Reference proteome</keyword>
<evidence type="ECO:0000256" key="5">
    <source>
        <dbReference type="ARBA" id="ARBA00022598"/>
    </source>
</evidence>
<comment type="similarity">
    <text evidence="2">Belongs to the pantothenate synthetase family.</text>
</comment>
<comment type="similarity">
    <text evidence="15">In the N-terminal section; belongs to the pantothenate synthetase family.</text>
</comment>
<feature type="binding site" evidence="15">
    <location>
        <position position="72"/>
    </location>
    <ligand>
        <name>(R)-pantoate</name>
        <dbReference type="ChEBI" id="CHEBI:15980"/>
    </ligand>
</feature>
<dbReference type="InterPro" id="IPR011994">
    <property type="entry name" value="Cytidylate_kinase_dom"/>
</dbReference>
<feature type="active site" description="Proton donor" evidence="15">
    <location>
        <position position="48"/>
    </location>
</feature>
<keyword evidence="6 15" id="KW-0566">Pantothenate biosynthesis</keyword>
<dbReference type="GO" id="GO:0016301">
    <property type="term" value="F:kinase activity"/>
    <property type="evidence" value="ECO:0007669"/>
    <property type="project" value="UniProtKB-KW"/>
</dbReference>
<reference evidence="17" key="2">
    <citation type="submission" date="2022-01" db="EMBL/GenBank/DDBJ databases">
        <authorList>
            <person name="Zivanovic Y."/>
            <person name="Moreira D."/>
            <person name="Lopez-Garcia P."/>
        </authorList>
    </citation>
    <scope>NUCLEOTIDE SEQUENCE</scope>
    <source>
        <strain evidence="17">G9</strain>
    </source>
</reference>
<evidence type="ECO:0000256" key="9">
    <source>
        <dbReference type="ARBA" id="ARBA00022777"/>
    </source>
</evidence>
<evidence type="ECO:0000256" key="7">
    <source>
        <dbReference type="ARBA" id="ARBA00022679"/>
    </source>
</evidence>
<comment type="pathway">
    <text evidence="1 15">Cofactor biosynthesis; (R)-pantothenate biosynthesis; (R)-pantothenate from (R)-pantoate and beta-alanine: step 1/1.</text>
</comment>
<dbReference type="Gene3D" id="3.40.50.300">
    <property type="entry name" value="P-loop containing nucleotide triphosphate hydrolases"/>
    <property type="match status" value="1"/>
</dbReference>
<comment type="catalytic activity">
    <reaction evidence="12 15">
        <text>dCMP + ATP = dCDP + ADP</text>
        <dbReference type="Rhea" id="RHEA:25094"/>
        <dbReference type="ChEBI" id="CHEBI:30616"/>
        <dbReference type="ChEBI" id="CHEBI:57566"/>
        <dbReference type="ChEBI" id="CHEBI:58593"/>
        <dbReference type="ChEBI" id="CHEBI:456216"/>
        <dbReference type="EC" id="2.7.4.25"/>
    </reaction>
</comment>
<protein>
    <recommendedName>
        <fullName evidence="15">Bifunctional pantoate ligase/cytidylate kinase</fullName>
    </recommendedName>
    <domain>
        <recommendedName>
            <fullName evidence="15">Pantothenate synthetase</fullName>
            <shortName evidence="15">PS</shortName>
            <ecNumber evidence="15">6.3.2.1</ecNumber>
        </recommendedName>
        <alternativeName>
            <fullName evidence="15">Pantoate--beta-alanine ligase</fullName>
        </alternativeName>
        <alternativeName>
            <fullName evidence="15">Pantoate-activating enzyme</fullName>
        </alternativeName>
    </domain>
    <domain>
        <recommendedName>
            <fullName evidence="15">Cytidylate kinase</fullName>
            <shortName evidence="15">CK</shortName>
            <ecNumber evidence="15">2.7.4.25</ecNumber>
        </recommendedName>
        <alternativeName>
            <fullName evidence="15">Cytidine monophosphate kinase</fullName>
            <shortName evidence="15">CMP kinase</shortName>
        </alternativeName>
    </domain>
</protein>
<dbReference type="SUPFAM" id="SSF52374">
    <property type="entry name" value="Nucleotidylyl transferase"/>
    <property type="match status" value="1"/>
</dbReference>
<keyword evidence="4 15" id="KW-0963">Cytoplasm</keyword>
<dbReference type="Proteomes" id="UP001154265">
    <property type="component" value="Unassembled WGS sequence"/>
</dbReference>
<gene>
    <name evidence="15" type="primary">panC/cmk</name>
    <name evidence="17" type="ORF">L3556_02600</name>
</gene>
<comment type="similarity">
    <text evidence="15">In the C-terminal section; belongs to the cytidylate kinase family. Type 1 subfamily.</text>
</comment>
<comment type="caution">
    <text evidence="17">The sequence shown here is derived from an EMBL/GenBank/DDBJ whole genome shotgun (WGS) entry which is preliminary data.</text>
</comment>
<keyword evidence="11 15" id="KW-0511">Multifunctional enzyme</keyword>
<dbReference type="GO" id="GO:0004592">
    <property type="term" value="F:pantoate-beta-alanine ligase activity"/>
    <property type="evidence" value="ECO:0007669"/>
    <property type="project" value="UniProtKB-EC"/>
</dbReference>
<keyword evidence="9 15" id="KW-0418">Kinase</keyword>
<comment type="function">
    <text evidence="15">Catalyzes the condensation of pantoate with beta-alanine in an ATP-dependent reaction via a pantoyl-adenylate intermediate.</text>
</comment>
<dbReference type="Pfam" id="PF02224">
    <property type="entry name" value="Cytidylate_kin"/>
    <property type="match status" value="1"/>
</dbReference>
<dbReference type="PANTHER" id="PTHR21299:SF2">
    <property type="entry name" value="CYTIDYLATE KINASE"/>
    <property type="match status" value="1"/>
</dbReference>
<evidence type="ECO:0000256" key="6">
    <source>
        <dbReference type="ARBA" id="ARBA00022655"/>
    </source>
</evidence>
<feature type="region of interest" description="Cytidylate kinase" evidence="15">
    <location>
        <begin position="292"/>
        <end position="518"/>
    </location>
</feature>
<proteinExistence type="inferred from homology"/>
<keyword evidence="5 15" id="KW-0436">Ligase</keyword>
<evidence type="ECO:0000256" key="3">
    <source>
        <dbReference type="ARBA" id="ARBA00009427"/>
    </source>
</evidence>
<dbReference type="InterPro" id="IPR027417">
    <property type="entry name" value="P-loop_NTPase"/>
</dbReference>
<accession>A0ABT6EVK5</accession>
<evidence type="ECO:0000256" key="15">
    <source>
        <dbReference type="HAMAP-Rule" id="MF_01349"/>
    </source>
</evidence>
<evidence type="ECO:0000256" key="10">
    <source>
        <dbReference type="ARBA" id="ARBA00022840"/>
    </source>
</evidence>
<feature type="binding site" evidence="15">
    <location>
        <position position="190"/>
    </location>
    <ligand>
        <name>ATP</name>
        <dbReference type="ChEBI" id="CHEBI:30616"/>
    </ligand>
</feature>
<dbReference type="InterPro" id="IPR004821">
    <property type="entry name" value="Cyt_trans-like"/>
</dbReference>
<sequence>MAELGLIKTLAGLACALRQERSQRQSLPSTDQPFLGFVPTMGALHRGHLSLIERARQDCQRVLVSIFVNPLQFGPQEDLATYPRSLDQDYNLCCQAGVDWLFVPTIEELYPHPSAETTLVHPPRAMVEVLCGRSRPGHFAGVITIVLKLLNLIAPDRAYFGEKDAQQIAIIRRCLADLNQSTEIIPCPIVREASGLALSSRNQYLSAPEKQQATALCRSLHRAQRQFQQGITQSQGLIETVQTELAREPAIAPEYIELVHPDTLVPLQTVETVGLLAVAARIGTTRLIDNCQLDLRPPILAIDGPAGAGKSTVTRLAAKALGLTYLDTGAMYRAVTWWCLQADIDLGDGVQVVEQVGNCQIKLHSTDPLLPPQVWINDQEVTESIRSQEVTAQVSRLAAIPEVRQRLVKQQQAMGAKGGIAAEGRDIGTHVFPDAGLKIFLTASPQERAKRRWQELQQQDTDISLDDLTRQIMERDYNDSQRAYAPFRKAADAIEVSTDGLTIEAVTEKIVHLYRNLN</sequence>
<comment type="function">
    <text evidence="15">Catalyzes the transfer of a phosphate group from ATP to either CMP or dCMP to form CDP or dCDP and ADP, respectively.</text>
</comment>
<dbReference type="Pfam" id="PF02569">
    <property type="entry name" value="Pantoate_ligase"/>
    <property type="match status" value="1"/>
</dbReference>
<dbReference type="InterPro" id="IPR003721">
    <property type="entry name" value="Pantoate_ligase"/>
</dbReference>
<dbReference type="InterPro" id="IPR042176">
    <property type="entry name" value="Pantoate_ligase_C"/>
</dbReference>
<dbReference type="EC" id="6.3.2.1" evidence="15"/>
<comment type="catalytic activity">
    <reaction evidence="13 15">
        <text>(R)-pantoate + beta-alanine + ATP = (R)-pantothenate + AMP + diphosphate + H(+)</text>
        <dbReference type="Rhea" id="RHEA:10912"/>
        <dbReference type="ChEBI" id="CHEBI:15378"/>
        <dbReference type="ChEBI" id="CHEBI:15980"/>
        <dbReference type="ChEBI" id="CHEBI:29032"/>
        <dbReference type="ChEBI" id="CHEBI:30616"/>
        <dbReference type="ChEBI" id="CHEBI:33019"/>
        <dbReference type="ChEBI" id="CHEBI:57966"/>
        <dbReference type="ChEBI" id="CHEBI:456215"/>
        <dbReference type="EC" id="6.3.2.1"/>
    </reaction>
</comment>
<keyword evidence="10 15" id="KW-0067">ATP-binding</keyword>
<name>A0ABT6EVK5_9SYNE</name>
<dbReference type="NCBIfam" id="TIGR00125">
    <property type="entry name" value="cyt_tran_rel"/>
    <property type="match status" value="1"/>
</dbReference>
<dbReference type="HAMAP" id="MF_00158">
    <property type="entry name" value="PanC"/>
    <property type="match status" value="1"/>
</dbReference>
<feature type="binding site" evidence="15">
    <location>
        <position position="167"/>
    </location>
    <ligand>
        <name>(R)-pantoate</name>
        <dbReference type="ChEBI" id="CHEBI:15980"/>
    </ligand>
</feature>
<evidence type="ECO:0000256" key="11">
    <source>
        <dbReference type="ARBA" id="ARBA00023268"/>
    </source>
</evidence>
<dbReference type="CDD" id="cd00560">
    <property type="entry name" value="PanC"/>
    <property type="match status" value="1"/>
</dbReference>
<organism evidence="17 18">
    <name type="scientific">Candidatus Synechococcus calcipolaris G9</name>
    <dbReference type="NCBI Taxonomy" id="1497997"/>
    <lineage>
        <taxon>Bacteria</taxon>
        <taxon>Bacillati</taxon>
        <taxon>Cyanobacteriota</taxon>
        <taxon>Cyanophyceae</taxon>
        <taxon>Synechococcales</taxon>
        <taxon>Synechococcaceae</taxon>
        <taxon>Synechococcus</taxon>
    </lineage>
</organism>
<evidence type="ECO:0000313" key="17">
    <source>
        <dbReference type="EMBL" id="MDG2989831.1"/>
    </source>
</evidence>
<evidence type="ECO:0000256" key="8">
    <source>
        <dbReference type="ARBA" id="ARBA00022741"/>
    </source>
</evidence>
<evidence type="ECO:0000256" key="1">
    <source>
        <dbReference type="ARBA" id="ARBA00004990"/>
    </source>
</evidence>
<evidence type="ECO:0000256" key="2">
    <source>
        <dbReference type="ARBA" id="ARBA00009256"/>
    </source>
</evidence>
<evidence type="ECO:0000313" key="18">
    <source>
        <dbReference type="Proteomes" id="UP001154265"/>
    </source>
</evidence>
<evidence type="ECO:0000256" key="13">
    <source>
        <dbReference type="ARBA" id="ARBA00048258"/>
    </source>
</evidence>
<evidence type="ECO:0000259" key="16">
    <source>
        <dbReference type="Pfam" id="PF02224"/>
    </source>
</evidence>
<dbReference type="Gene3D" id="3.40.50.620">
    <property type="entry name" value="HUPs"/>
    <property type="match status" value="1"/>
</dbReference>
<dbReference type="Gene3D" id="3.30.1300.10">
    <property type="entry name" value="Pantoate-beta-alanine ligase, C-terminal domain"/>
    <property type="match status" value="1"/>
</dbReference>
<dbReference type="EMBL" id="JAKKUT010000001">
    <property type="protein sequence ID" value="MDG2989831.1"/>
    <property type="molecule type" value="Genomic_DNA"/>
</dbReference>
<evidence type="ECO:0000256" key="14">
    <source>
        <dbReference type="ARBA" id="ARBA00048478"/>
    </source>
</evidence>
<keyword evidence="8 15" id="KW-0547">Nucleotide-binding</keyword>
<comment type="similarity">
    <text evidence="3">Belongs to the cytidylate kinase family. Type 1 subfamily.</text>
</comment>
<dbReference type="InterPro" id="IPR014729">
    <property type="entry name" value="Rossmann-like_a/b/a_fold"/>
</dbReference>
<keyword evidence="7 15" id="KW-0808">Transferase</keyword>
<dbReference type="NCBIfam" id="NF010004">
    <property type="entry name" value="PRK13477.1"/>
    <property type="match status" value="1"/>
</dbReference>
<feature type="binding site" evidence="15">
    <location>
        <begin position="161"/>
        <end position="164"/>
    </location>
    <ligand>
        <name>ATP</name>
        <dbReference type="ChEBI" id="CHEBI:30616"/>
    </ligand>
</feature>
<dbReference type="SUPFAM" id="SSF52540">
    <property type="entry name" value="P-loop containing nucleoside triphosphate hydrolases"/>
    <property type="match status" value="1"/>
</dbReference>
<dbReference type="RefSeq" id="WP_277865743.1">
    <property type="nucleotide sequence ID" value="NZ_JAKKUT010000001.1"/>
</dbReference>
<dbReference type="HAMAP" id="MF_01349">
    <property type="entry name" value="PanCY"/>
    <property type="match status" value="1"/>
</dbReference>
<feature type="domain" description="Cytidylate kinase" evidence="16">
    <location>
        <begin position="301"/>
        <end position="515"/>
    </location>
</feature>
<comment type="catalytic activity">
    <reaction evidence="14 15">
        <text>CMP + ATP = CDP + ADP</text>
        <dbReference type="Rhea" id="RHEA:11600"/>
        <dbReference type="ChEBI" id="CHEBI:30616"/>
        <dbReference type="ChEBI" id="CHEBI:58069"/>
        <dbReference type="ChEBI" id="CHEBI:60377"/>
        <dbReference type="ChEBI" id="CHEBI:456216"/>
        <dbReference type="EC" id="2.7.4.25"/>
    </reaction>
</comment>
<comment type="subcellular location">
    <subcellularLocation>
        <location evidence="15">Cytoplasm</location>
    </subcellularLocation>
</comment>
<feature type="region of interest" description="Pantoate--beta-alanine ligase" evidence="15">
    <location>
        <begin position="1"/>
        <end position="291"/>
    </location>
</feature>
<feature type="binding site" evidence="15">
    <location>
        <begin position="198"/>
        <end position="201"/>
    </location>
    <ligand>
        <name>ATP</name>
        <dbReference type="ChEBI" id="CHEBI:30616"/>
    </ligand>
</feature>
<evidence type="ECO:0000256" key="4">
    <source>
        <dbReference type="ARBA" id="ARBA00022490"/>
    </source>
</evidence>
<dbReference type="NCBIfam" id="TIGR00018">
    <property type="entry name" value="panC"/>
    <property type="match status" value="1"/>
</dbReference>
<dbReference type="NCBIfam" id="TIGR00017">
    <property type="entry name" value="cmk"/>
    <property type="match status" value="1"/>
</dbReference>
<feature type="binding site" evidence="15">
    <location>
        <position position="72"/>
    </location>
    <ligand>
        <name>beta-alanine</name>
        <dbReference type="ChEBI" id="CHEBI:57966"/>
    </ligand>
</feature>
<feature type="binding site" evidence="15">
    <location>
        <begin position="41"/>
        <end position="48"/>
    </location>
    <ligand>
        <name>ATP</name>
        <dbReference type="ChEBI" id="CHEBI:30616"/>
    </ligand>
</feature>
<dbReference type="InterPro" id="IPR024894">
    <property type="entry name" value="Pantoate_ligase/cytidylate_kin"/>
</dbReference>
<dbReference type="InterPro" id="IPR003136">
    <property type="entry name" value="Cytidylate_kin"/>
</dbReference>